<name>A0ABQ1J313_9PROT</name>
<dbReference type="GO" id="GO:0008168">
    <property type="term" value="F:methyltransferase activity"/>
    <property type="evidence" value="ECO:0007669"/>
    <property type="project" value="UniProtKB-KW"/>
</dbReference>
<dbReference type="Pfam" id="PF04378">
    <property type="entry name" value="RsmJ"/>
    <property type="match status" value="1"/>
</dbReference>
<organism evidence="1 2">
    <name type="scientific">Henriciella pelagia</name>
    <dbReference type="NCBI Taxonomy" id="1977912"/>
    <lineage>
        <taxon>Bacteria</taxon>
        <taxon>Pseudomonadati</taxon>
        <taxon>Pseudomonadota</taxon>
        <taxon>Alphaproteobacteria</taxon>
        <taxon>Hyphomonadales</taxon>
        <taxon>Hyphomonadaceae</taxon>
        <taxon>Henriciella</taxon>
    </lineage>
</organism>
<dbReference type="InterPro" id="IPR007473">
    <property type="entry name" value="RlmJ"/>
</dbReference>
<proteinExistence type="predicted"/>
<dbReference type="PANTHER" id="PTHR37426">
    <property type="entry name" value="RIBOSOMAL RNA LARGE SUBUNIT METHYLTRANSFERASE J"/>
    <property type="match status" value="1"/>
</dbReference>
<dbReference type="SUPFAM" id="SSF53335">
    <property type="entry name" value="S-adenosyl-L-methionine-dependent methyltransferases"/>
    <property type="match status" value="1"/>
</dbReference>
<dbReference type="PANTHER" id="PTHR37426:SF1">
    <property type="entry name" value="RIBOSOMAL RNA LARGE SUBUNIT METHYLTRANSFERASE J"/>
    <property type="match status" value="1"/>
</dbReference>
<protein>
    <submittedName>
        <fullName evidence="1">Ribosomal RNA large subunit methyltransferase J</fullName>
    </submittedName>
</protein>
<reference evidence="2" key="1">
    <citation type="journal article" date="2019" name="Int. J. Syst. Evol. Microbiol.">
        <title>The Global Catalogue of Microorganisms (GCM) 10K type strain sequencing project: providing services to taxonomists for standard genome sequencing and annotation.</title>
        <authorList>
            <consortium name="The Broad Institute Genomics Platform"/>
            <consortium name="The Broad Institute Genome Sequencing Center for Infectious Disease"/>
            <person name="Wu L."/>
            <person name="Ma J."/>
        </authorList>
    </citation>
    <scope>NUCLEOTIDE SEQUENCE [LARGE SCALE GENOMIC DNA]</scope>
    <source>
        <strain evidence="2">CGMCC 1.15928</strain>
    </source>
</reference>
<dbReference type="InterPro" id="IPR029063">
    <property type="entry name" value="SAM-dependent_MTases_sf"/>
</dbReference>
<gene>
    <name evidence="1" type="primary">rlmJ</name>
    <name evidence="1" type="ORF">GCM10011503_03880</name>
</gene>
<keyword evidence="1" id="KW-0489">Methyltransferase</keyword>
<dbReference type="EMBL" id="BMKF01000001">
    <property type="protein sequence ID" value="GGB58704.1"/>
    <property type="molecule type" value="Genomic_DNA"/>
</dbReference>
<sequence length="245" mass="27885">MFKHAVLFSVLQTAARSDEKWLYMETHAATGTYDLTGKQALKTREAETGVIPMLNRNAPCPAMADWLDFVKSRGPEAYPGSPVIAQHCLRPQDRMVFFERHPAEYQKLQAALSGDDRTRAVKDDGYQGALTLQPRRGERMLVFLDPSYETERDMDALANWLPRAMKRWPRATFLVWLPLFRDERELEFGQYVASLDYGFVAGTRWTEFSTKDSALEGSAMIGLRTSPPMARPAYAIAEALEALWR</sequence>
<dbReference type="Proteomes" id="UP000628854">
    <property type="component" value="Unassembled WGS sequence"/>
</dbReference>
<evidence type="ECO:0000313" key="2">
    <source>
        <dbReference type="Proteomes" id="UP000628854"/>
    </source>
</evidence>
<evidence type="ECO:0000313" key="1">
    <source>
        <dbReference type="EMBL" id="GGB58704.1"/>
    </source>
</evidence>
<dbReference type="GO" id="GO:0032259">
    <property type="term" value="P:methylation"/>
    <property type="evidence" value="ECO:0007669"/>
    <property type="project" value="UniProtKB-KW"/>
</dbReference>
<dbReference type="Gene3D" id="3.40.50.150">
    <property type="entry name" value="Vaccinia Virus protein VP39"/>
    <property type="match status" value="1"/>
</dbReference>
<accession>A0ABQ1J313</accession>
<keyword evidence="1" id="KW-0808">Transferase</keyword>
<dbReference type="RefSeq" id="WP_084393845.1">
    <property type="nucleotide sequence ID" value="NZ_BMKF01000001.1"/>
</dbReference>
<keyword evidence="2" id="KW-1185">Reference proteome</keyword>
<comment type="caution">
    <text evidence="1">The sequence shown here is derived from an EMBL/GenBank/DDBJ whole genome shotgun (WGS) entry which is preliminary data.</text>
</comment>